<feature type="domain" description="Peptidase M16 C-terminal" evidence="2">
    <location>
        <begin position="188"/>
        <end position="363"/>
    </location>
</feature>
<dbReference type="InterPro" id="IPR011249">
    <property type="entry name" value="Metalloenz_LuxS/M16"/>
</dbReference>
<dbReference type="InterPro" id="IPR007863">
    <property type="entry name" value="Peptidase_M16_C"/>
</dbReference>
<evidence type="ECO:0000313" key="4">
    <source>
        <dbReference type="Proteomes" id="UP000094056"/>
    </source>
</evidence>
<dbReference type="InterPro" id="IPR011765">
    <property type="entry name" value="Pept_M16_N"/>
</dbReference>
<dbReference type="SUPFAM" id="SSF63411">
    <property type="entry name" value="LuxS/MPP-like metallohydrolase"/>
    <property type="match status" value="2"/>
</dbReference>
<feature type="domain" description="Peptidase M16 N-terminal" evidence="1">
    <location>
        <begin position="36"/>
        <end position="178"/>
    </location>
</feature>
<dbReference type="Proteomes" id="UP000094056">
    <property type="component" value="Unassembled WGS sequence"/>
</dbReference>
<dbReference type="EMBL" id="MAYW01000238">
    <property type="protein sequence ID" value="ODS30357.1"/>
    <property type="molecule type" value="Genomic_DNA"/>
</dbReference>
<protein>
    <submittedName>
        <fullName evidence="3">Putative peptidase</fullName>
    </submittedName>
</protein>
<evidence type="ECO:0000313" key="3">
    <source>
        <dbReference type="EMBL" id="ODS30357.1"/>
    </source>
</evidence>
<name>A0A1E3X424_9BACT</name>
<dbReference type="PANTHER" id="PTHR11851:SF224">
    <property type="entry name" value="PROCESSING PROTEASE"/>
    <property type="match status" value="1"/>
</dbReference>
<dbReference type="AlphaFoldDB" id="A0A1E3X424"/>
<evidence type="ECO:0000259" key="1">
    <source>
        <dbReference type="Pfam" id="PF00675"/>
    </source>
</evidence>
<reference evidence="3 4" key="1">
    <citation type="submission" date="2016-07" db="EMBL/GenBank/DDBJ databases">
        <title>Draft genome of Scalindua rubra, obtained from a brine-seawater interface in the Red Sea, sheds light on salt adaptation in anammox bacteria.</title>
        <authorList>
            <person name="Speth D.R."/>
            <person name="Lagkouvardos I."/>
            <person name="Wang Y."/>
            <person name="Qian P.-Y."/>
            <person name="Dutilh B.E."/>
            <person name="Jetten M.S."/>
        </authorList>
    </citation>
    <scope>NUCLEOTIDE SEQUENCE [LARGE SCALE GENOMIC DNA]</scope>
    <source>
        <strain evidence="3">BSI-1</strain>
    </source>
</reference>
<comment type="caution">
    <text evidence="3">The sequence shown here is derived from an EMBL/GenBank/DDBJ whole genome shotgun (WGS) entry which is preliminary data.</text>
</comment>
<dbReference type="Gene3D" id="3.30.830.10">
    <property type="entry name" value="Metalloenzyme, LuxS/M16 peptidase-like"/>
    <property type="match status" value="2"/>
</dbReference>
<gene>
    <name evidence="3" type="ORF">SCARUB_04532</name>
</gene>
<dbReference type="InterPro" id="IPR050361">
    <property type="entry name" value="MPP/UQCRC_Complex"/>
</dbReference>
<organism evidence="3 4">
    <name type="scientific">Candidatus Scalindua rubra</name>
    <dbReference type="NCBI Taxonomy" id="1872076"/>
    <lineage>
        <taxon>Bacteria</taxon>
        <taxon>Pseudomonadati</taxon>
        <taxon>Planctomycetota</taxon>
        <taxon>Candidatus Brocadiia</taxon>
        <taxon>Candidatus Brocadiales</taxon>
        <taxon>Candidatus Scalinduaceae</taxon>
        <taxon>Candidatus Scalindua</taxon>
    </lineage>
</organism>
<dbReference type="Pfam" id="PF05193">
    <property type="entry name" value="Peptidase_M16_C"/>
    <property type="match status" value="1"/>
</dbReference>
<accession>A0A1E3X424</accession>
<proteinExistence type="predicted"/>
<dbReference type="Pfam" id="PF00675">
    <property type="entry name" value="Peptidase_M16"/>
    <property type="match status" value="1"/>
</dbReference>
<dbReference type="GO" id="GO:0046872">
    <property type="term" value="F:metal ion binding"/>
    <property type="evidence" value="ECO:0007669"/>
    <property type="project" value="InterPro"/>
</dbReference>
<evidence type="ECO:0000259" key="2">
    <source>
        <dbReference type="Pfam" id="PF05193"/>
    </source>
</evidence>
<sequence length="450" mass="51003">MVLFSLLTNNKHLWGEENIIPMKYQKATLDNGLRIIMVEHHELPVVAIEMLVKVGSAHDPQEKQGLANIVAQLLREGTHSKGSLEISDEIDFIGGTLNMDCEYDSTSVTATALVKHFETILNLVSEISRFPTFQPKDIEFHRDKAITSIIREKDNKKTIASRHFSEMLYGTHPYAHPPIGTVEDLKAISRNEIIQFHKNHYLPNNSILTVVGDINPANILAAIKETFGDWKKEDVQESTLPSILKINGYKIRLVDKPDLTQTEIRLGHPGIKRDDPDYFSLMLLNYILGKGPASRLYTKIRAEKGLTYGAKSRFDARKLRGPFYIRTYSKNETAIETLRLVLDELRKLKSGSVTREELDDAKSYYVGHFPLSMETPAQIASKIIEQEFYGLPEDYVEKYLKNIKAVSMEDLNHAIKRILDPHNLVIVLVSKAEDILEEAKALGEVELKGL</sequence>
<dbReference type="PANTHER" id="PTHR11851">
    <property type="entry name" value="METALLOPROTEASE"/>
    <property type="match status" value="1"/>
</dbReference>